<dbReference type="PRINTS" id="PR00081">
    <property type="entry name" value="GDHRDH"/>
</dbReference>
<evidence type="ECO:0000313" key="5">
    <source>
        <dbReference type="EMBL" id="RJP17741.1"/>
    </source>
</evidence>
<evidence type="ECO:0000313" key="6">
    <source>
        <dbReference type="Proteomes" id="UP000265882"/>
    </source>
</evidence>
<dbReference type="FunFam" id="3.40.50.720:FF:000084">
    <property type="entry name" value="Short-chain dehydrogenase reductase"/>
    <property type="match status" value="1"/>
</dbReference>
<dbReference type="PANTHER" id="PTHR44196">
    <property type="entry name" value="DEHYDROGENASE/REDUCTASE SDR FAMILY MEMBER 7B"/>
    <property type="match status" value="1"/>
</dbReference>
<comment type="caution">
    <text evidence="5">The sequence shown here is derived from an EMBL/GenBank/DDBJ whole genome shotgun (WGS) entry which is preliminary data.</text>
</comment>
<dbReference type="Gene3D" id="3.40.50.720">
    <property type="entry name" value="NAD(P)-binding Rossmann-like Domain"/>
    <property type="match status" value="1"/>
</dbReference>
<evidence type="ECO:0000256" key="3">
    <source>
        <dbReference type="RuleBase" id="RU000363"/>
    </source>
</evidence>
<name>A0A3A4NQF9_ABYX5</name>
<dbReference type="AlphaFoldDB" id="A0A3A4NQF9"/>
<evidence type="ECO:0000259" key="4">
    <source>
        <dbReference type="SMART" id="SM00822"/>
    </source>
</evidence>
<dbReference type="InterPro" id="IPR057326">
    <property type="entry name" value="KR_dom"/>
</dbReference>
<dbReference type="Proteomes" id="UP000265882">
    <property type="component" value="Unassembled WGS sequence"/>
</dbReference>
<dbReference type="SMART" id="SM00822">
    <property type="entry name" value="PKS_KR"/>
    <property type="match status" value="1"/>
</dbReference>
<keyword evidence="2" id="KW-0560">Oxidoreductase</keyword>
<dbReference type="GO" id="GO:0016491">
    <property type="term" value="F:oxidoreductase activity"/>
    <property type="evidence" value="ECO:0007669"/>
    <property type="project" value="UniProtKB-KW"/>
</dbReference>
<dbReference type="EMBL" id="QZKU01000111">
    <property type="protein sequence ID" value="RJP17741.1"/>
    <property type="molecule type" value="Genomic_DNA"/>
</dbReference>
<feature type="domain" description="Ketoreductase" evidence="4">
    <location>
        <begin position="7"/>
        <end position="191"/>
    </location>
</feature>
<protein>
    <submittedName>
        <fullName evidence="5">SDR family oxidoreductase</fullName>
    </submittedName>
</protein>
<accession>A0A3A4NQF9</accession>
<dbReference type="GO" id="GO:0016020">
    <property type="term" value="C:membrane"/>
    <property type="evidence" value="ECO:0007669"/>
    <property type="project" value="TreeGrafter"/>
</dbReference>
<dbReference type="Pfam" id="PF00106">
    <property type="entry name" value="adh_short"/>
    <property type="match status" value="1"/>
</dbReference>
<evidence type="ECO:0000256" key="1">
    <source>
        <dbReference type="ARBA" id="ARBA00006484"/>
    </source>
</evidence>
<dbReference type="InterPro" id="IPR002347">
    <property type="entry name" value="SDR_fam"/>
</dbReference>
<dbReference type="PROSITE" id="PS00061">
    <property type="entry name" value="ADH_SHORT"/>
    <property type="match status" value="1"/>
</dbReference>
<evidence type="ECO:0000256" key="2">
    <source>
        <dbReference type="ARBA" id="ARBA00023002"/>
    </source>
</evidence>
<sequence length="275" mass="29264">MRGFSGKVAIITGGASGIGKAVGEQLARKGAHVVLADINGAKANEAAESIIRAGHSATAAELDVTDPEAVKRLVDSVASENDRLDYLFNNAGVVVFGEARDFSYEDWRRVIDTNLYGVVNGVAAAYSLMIEQGFGHIVNTASLAGLVPPVGLISYVASKYGVVGLSNALRVEGARYGVKVSVVCPGLIDTPMKNSKVLNLDREKLLGAVPSLLPVDECARVIVGGVERNKAFIVVTPMAKIAWALHRLSPNLGMWLWGRQMDKLQAIRIADEVRV</sequence>
<comment type="similarity">
    <text evidence="1 3">Belongs to the short-chain dehydrogenases/reductases (SDR) family.</text>
</comment>
<organism evidence="5 6">
    <name type="scientific">Abyssobacteria bacterium (strain SURF_5)</name>
    <dbReference type="NCBI Taxonomy" id="2093360"/>
    <lineage>
        <taxon>Bacteria</taxon>
        <taxon>Pseudomonadati</taxon>
        <taxon>Candidatus Hydrogenedentota</taxon>
        <taxon>Candidatus Abyssobacteria</taxon>
    </lineage>
</organism>
<dbReference type="PRINTS" id="PR00080">
    <property type="entry name" value="SDRFAMILY"/>
</dbReference>
<dbReference type="CDD" id="cd05233">
    <property type="entry name" value="SDR_c"/>
    <property type="match status" value="1"/>
</dbReference>
<dbReference type="InterPro" id="IPR036291">
    <property type="entry name" value="NAD(P)-bd_dom_sf"/>
</dbReference>
<proteinExistence type="inferred from homology"/>
<reference evidence="5 6" key="1">
    <citation type="journal article" date="2017" name="ISME J.">
        <title>Energy and carbon metabolisms in a deep terrestrial subsurface fluid microbial community.</title>
        <authorList>
            <person name="Momper L."/>
            <person name="Jungbluth S.P."/>
            <person name="Lee M.D."/>
            <person name="Amend J.P."/>
        </authorList>
    </citation>
    <scope>NUCLEOTIDE SEQUENCE [LARGE SCALE GENOMIC DNA]</scope>
    <source>
        <strain evidence="5">SURF_5</strain>
    </source>
</reference>
<gene>
    <name evidence="5" type="ORF">C4520_15770</name>
</gene>
<dbReference type="SUPFAM" id="SSF51735">
    <property type="entry name" value="NAD(P)-binding Rossmann-fold domains"/>
    <property type="match status" value="1"/>
</dbReference>
<dbReference type="PANTHER" id="PTHR44196:SF1">
    <property type="entry name" value="DEHYDROGENASE_REDUCTASE SDR FAMILY MEMBER 7B"/>
    <property type="match status" value="1"/>
</dbReference>
<dbReference type="InterPro" id="IPR020904">
    <property type="entry name" value="Sc_DH/Rdtase_CS"/>
</dbReference>